<feature type="transmembrane region" description="Helical" evidence="1">
    <location>
        <begin position="116"/>
        <end position="139"/>
    </location>
</feature>
<dbReference type="OrthoDB" id="5767596at2"/>
<evidence type="ECO:0000313" key="2">
    <source>
        <dbReference type="EMBL" id="SDW07648.1"/>
    </source>
</evidence>
<name>A0A1H2QL85_THIRO</name>
<proteinExistence type="predicted"/>
<keyword evidence="1" id="KW-1133">Transmembrane helix</keyword>
<accession>A0A1H2QL85</accession>
<feature type="transmembrane region" description="Helical" evidence="1">
    <location>
        <begin position="20"/>
        <end position="38"/>
    </location>
</feature>
<feature type="transmembrane region" description="Helical" evidence="1">
    <location>
        <begin position="88"/>
        <end position="110"/>
    </location>
</feature>
<dbReference type="AlphaFoldDB" id="A0A1H2QL85"/>
<organism evidence="2 3">
    <name type="scientific">Thiocapsa roseopersicina</name>
    <dbReference type="NCBI Taxonomy" id="1058"/>
    <lineage>
        <taxon>Bacteria</taxon>
        <taxon>Pseudomonadati</taxon>
        <taxon>Pseudomonadota</taxon>
        <taxon>Gammaproteobacteria</taxon>
        <taxon>Chromatiales</taxon>
        <taxon>Chromatiaceae</taxon>
        <taxon>Thiocapsa</taxon>
    </lineage>
</organism>
<keyword evidence="1" id="KW-0812">Transmembrane</keyword>
<gene>
    <name evidence="2" type="ORF">SAMN05421783_101315</name>
</gene>
<evidence type="ECO:0000313" key="3">
    <source>
        <dbReference type="Proteomes" id="UP000198816"/>
    </source>
</evidence>
<dbReference type="EMBL" id="FNNZ01000001">
    <property type="protein sequence ID" value="SDW07648.1"/>
    <property type="molecule type" value="Genomic_DNA"/>
</dbReference>
<dbReference type="Proteomes" id="UP000198816">
    <property type="component" value="Unassembled WGS sequence"/>
</dbReference>
<feature type="transmembrane region" description="Helical" evidence="1">
    <location>
        <begin position="44"/>
        <end position="62"/>
    </location>
</feature>
<evidence type="ECO:0000256" key="1">
    <source>
        <dbReference type="SAM" id="Phobius"/>
    </source>
</evidence>
<dbReference type="STRING" id="1058.SAMN05421783_101315"/>
<keyword evidence="1" id="KW-0472">Membrane</keyword>
<sequence length="179" mass="19825">MRFEISPDQIKKANIPHELFLTNLIANHILLAVAMGGLAGSFPWVMAIIPAISFSILGFTLWRAKHGIGRDSWYVMCHWQVCAKRSRIFLVMLGLLLTAVVLGWVGYTYGGMMKEAVWALVIGVGILPVMATVLVLIIVESDALYHANQAKLPDWVVARFPNADARVIEDEPHLTHPAP</sequence>
<keyword evidence="3" id="KW-1185">Reference proteome</keyword>
<protein>
    <submittedName>
        <fullName evidence="2">Uncharacterized protein</fullName>
    </submittedName>
</protein>
<reference evidence="3" key="1">
    <citation type="submission" date="2016-10" db="EMBL/GenBank/DDBJ databases">
        <authorList>
            <person name="Varghese N."/>
            <person name="Submissions S."/>
        </authorList>
    </citation>
    <scope>NUCLEOTIDE SEQUENCE [LARGE SCALE GENOMIC DNA]</scope>
    <source>
        <strain evidence="3">DSM 217</strain>
    </source>
</reference>
<dbReference type="RefSeq" id="WP_093027430.1">
    <property type="nucleotide sequence ID" value="NZ_FNNZ01000001.1"/>
</dbReference>